<protein>
    <submittedName>
        <fullName evidence="1">Uncharacterized protein</fullName>
    </submittedName>
</protein>
<reference evidence="1" key="1">
    <citation type="submission" date="2019-08" db="EMBL/GenBank/DDBJ databases">
        <authorList>
            <person name="Kucharzyk K."/>
            <person name="Murdoch R.W."/>
            <person name="Higgins S."/>
            <person name="Loffler F."/>
        </authorList>
    </citation>
    <scope>NUCLEOTIDE SEQUENCE</scope>
</reference>
<organism evidence="1">
    <name type="scientific">bioreactor metagenome</name>
    <dbReference type="NCBI Taxonomy" id="1076179"/>
    <lineage>
        <taxon>unclassified sequences</taxon>
        <taxon>metagenomes</taxon>
        <taxon>ecological metagenomes</taxon>
    </lineage>
</organism>
<sequence>MVAVSHHRLGPPAVMRPVGTEGEADFVDDDAAAEIKRHFSLGVAVDAPACIGVVSMAVVGEHPIDGIACGKDHLSAGFHIGTGMGMDALGVVMVVGIECKVSAHLWAEGSEGHQMAITGECKLGVTGSLARFGRYLETGLLFKVDNTLSQAFVDLQFKQSSLFD</sequence>
<dbReference type="EMBL" id="VSSQ01005596">
    <property type="protein sequence ID" value="MPM29748.1"/>
    <property type="molecule type" value="Genomic_DNA"/>
</dbReference>
<comment type="caution">
    <text evidence="1">The sequence shown here is derived from an EMBL/GenBank/DDBJ whole genome shotgun (WGS) entry which is preliminary data.</text>
</comment>
<dbReference type="AlphaFoldDB" id="A0A644YP36"/>
<evidence type="ECO:0000313" key="1">
    <source>
        <dbReference type="EMBL" id="MPM29748.1"/>
    </source>
</evidence>
<name>A0A644YP36_9ZZZZ</name>
<accession>A0A644YP36</accession>
<gene>
    <name evidence="1" type="ORF">SDC9_76289</name>
</gene>
<proteinExistence type="predicted"/>